<dbReference type="Proteomes" id="UP000003688">
    <property type="component" value="Unassembled WGS sequence"/>
</dbReference>
<keyword evidence="1" id="KW-0472">Membrane</keyword>
<feature type="domain" description="SnoaL-like" evidence="2">
    <location>
        <begin position="45"/>
        <end position="90"/>
    </location>
</feature>
<dbReference type="InterPro" id="IPR032710">
    <property type="entry name" value="NTF2-like_dom_sf"/>
</dbReference>
<sequence precursor="true">MKRILFFLILALTCLGIPNLRSQPNLSVGREDPAHAELRLLRDGLLAAINKGDLDGVLTYLHTNVVITWQNAEVSRGHAGVRAYYERVMTGPNKIVESFKCNVKVDELTRLYGTNTGICFGSSDEHYKLTSGMAMDLKGRWTATLIRENGRWLVASLHASTNLFDNPVLNMARKSIYLSGGICLVIGVLVGWLVGRKRKST</sequence>
<dbReference type="EMBL" id="ABOX02000007">
    <property type="protein sequence ID" value="EEF61882.1"/>
    <property type="molecule type" value="Genomic_DNA"/>
</dbReference>
<evidence type="ECO:0000259" key="2">
    <source>
        <dbReference type="Pfam" id="PF12680"/>
    </source>
</evidence>
<keyword evidence="1" id="KW-1133">Transmembrane helix</keyword>
<accession>B9XDZ1</accession>
<protein>
    <recommendedName>
        <fullName evidence="2">SnoaL-like domain-containing protein</fullName>
    </recommendedName>
</protein>
<reference evidence="3 4" key="1">
    <citation type="journal article" date="2011" name="J. Bacteriol.">
        <title>Genome sequence of 'Pedosphaera parvula' Ellin514, an aerobic Verrucomicrobial isolate from pasture soil.</title>
        <authorList>
            <person name="Kant R."/>
            <person name="van Passel M.W."/>
            <person name="Sangwan P."/>
            <person name="Palva A."/>
            <person name="Lucas S."/>
            <person name="Copeland A."/>
            <person name="Lapidus A."/>
            <person name="Glavina Del Rio T."/>
            <person name="Dalin E."/>
            <person name="Tice H."/>
            <person name="Bruce D."/>
            <person name="Goodwin L."/>
            <person name="Pitluck S."/>
            <person name="Chertkov O."/>
            <person name="Larimer F.W."/>
            <person name="Land M.L."/>
            <person name="Hauser L."/>
            <person name="Brettin T.S."/>
            <person name="Detter J.C."/>
            <person name="Han S."/>
            <person name="de Vos W.M."/>
            <person name="Janssen P.H."/>
            <person name="Smidt H."/>
        </authorList>
    </citation>
    <scope>NUCLEOTIDE SEQUENCE [LARGE SCALE GENOMIC DNA]</scope>
    <source>
        <strain evidence="3 4">Ellin514</strain>
    </source>
</reference>
<organism evidence="3 4">
    <name type="scientific">Pedosphaera parvula (strain Ellin514)</name>
    <dbReference type="NCBI Taxonomy" id="320771"/>
    <lineage>
        <taxon>Bacteria</taxon>
        <taxon>Pseudomonadati</taxon>
        <taxon>Verrucomicrobiota</taxon>
        <taxon>Pedosphaerae</taxon>
        <taxon>Pedosphaerales</taxon>
        <taxon>Pedosphaeraceae</taxon>
        <taxon>Pedosphaera</taxon>
    </lineage>
</organism>
<dbReference type="Gene3D" id="3.10.450.50">
    <property type="match status" value="1"/>
</dbReference>
<gene>
    <name evidence="3" type="ORF">Cflav_PD4545</name>
</gene>
<dbReference type="SUPFAM" id="SSF54427">
    <property type="entry name" value="NTF2-like"/>
    <property type="match status" value="1"/>
</dbReference>
<comment type="caution">
    <text evidence="3">The sequence shown here is derived from an EMBL/GenBank/DDBJ whole genome shotgun (WGS) entry which is preliminary data.</text>
</comment>
<name>B9XDZ1_PEDPL</name>
<keyword evidence="1" id="KW-0812">Transmembrane</keyword>
<dbReference type="AlphaFoldDB" id="B9XDZ1"/>
<dbReference type="STRING" id="320771.Cflav_PD4545"/>
<evidence type="ECO:0000313" key="3">
    <source>
        <dbReference type="EMBL" id="EEF61882.1"/>
    </source>
</evidence>
<evidence type="ECO:0000256" key="1">
    <source>
        <dbReference type="SAM" id="Phobius"/>
    </source>
</evidence>
<feature type="transmembrane region" description="Helical" evidence="1">
    <location>
        <begin position="176"/>
        <end position="195"/>
    </location>
</feature>
<keyword evidence="4" id="KW-1185">Reference proteome</keyword>
<dbReference type="OrthoDB" id="8607262at2"/>
<proteinExistence type="predicted"/>
<evidence type="ECO:0000313" key="4">
    <source>
        <dbReference type="Proteomes" id="UP000003688"/>
    </source>
</evidence>
<dbReference type="RefSeq" id="WP_007414039.1">
    <property type="nucleotide sequence ID" value="NZ_ABOX02000007.1"/>
</dbReference>
<dbReference type="InterPro" id="IPR037401">
    <property type="entry name" value="SnoaL-like"/>
</dbReference>
<dbReference type="Pfam" id="PF12680">
    <property type="entry name" value="SnoaL_2"/>
    <property type="match status" value="1"/>
</dbReference>